<dbReference type="Pfam" id="PF07707">
    <property type="entry name" value="BACK"/>
    <property type="match status" value="2"/>
</dbReference>
<dbReference type="Gene3D" id="1.25.40.420">
    <property type="match status" value="1"/>
</dbReference>
<dbReference type="PIRSF" id="PIRSF037037">
    <property type="entry name" value="Kelch-like_protein_gigaxonin"/>
    <property type="match status" value="1"/>
</dbReference>
<dbReference type="PANTHER" id="PTHR45632:SF30">
    <property type="entry name" value="BTB DOMAIN-CONTAINING PROTEIN"/>
    <property type="match status" value="1"/>
</dbReference>
<keyword evidence="2" id="KW-0677">Repeat</keyword>
<dbReference type="SUPFAM" id="SSF117281">
    <property type="entry name" value="Kelch motif"/>
    <property type="match status" value="1"/>
</dbReference>
<dbReference type="Pfam" id="PF24681">
    <property type="entry name" value="Kelch_KLHDC2_KLHL20_DRC7"/>
    <property type="match status" value="1"/>
</dbReference>
<comment type="caution">
    <text evidence="4">The sequence shown here is derived from an EMBL/GenBank/DDBJ whole genome shotgun (WGS) entry which is preliminary data.</text>
</comment>
<evidence type="ECO:0000256" key="1">
    <source>
        <dbReference type="ARBA" id="ARBA00022441"/>
    </source>
</evidence>
<name>A0ABN8SS60_9CNID</name>
<dbReference type="Pfam" id="PF00651">
    <property type="entry name" value="BTB"/>
    <property type="match status" value="2"/>
</dbReference>
<dbReference type="SMART" id="SM00875">
    <property type="entry name" value="BACK"/>
    <property type="match status" value="2"/>
</dbReference>
<feature type="domain" description="BTB" evidence="3">
    <location>
        <begin position="298"/>
        <end position="365"/>
    </location>
</feature>
<protein>
    <recommendedName>
        <fullName evidence="3">BTB domain-containing protein</fullName>
    </recommendedName>
</protein>
<dbReference type="Proteomes" id="UP001159427">
    <property type="component" value="Unassembled WGS sequence"/>
</dbReference>
<keyword evidence="1" id="KW-0880">Kelch repeat</keyword>
<sequence length="652" mass="73688">FQEELLDKLNELRKDNTLCDVTLQTEGENFSAHRCVLSAASPYFRSVFTSGFKENKDSVVVLQDTKPGVLSEALRFIYTGEALVNAINAHDLVKIADYLLIPLLKTKVSEYLEECIDATNCLALESFADQYGCESLKQAASEFKLQNFISVVKSEDFKTLDFERIKEMVTHDEIVVSKEEDVYEAVLSWVKHDVPSRESVFPELLKCLRLFSMSKYSLREILKEELIIKSRTCTSILHDGLDFYLFPDSFQGMSLKTRTCLNTTEPAESVREELVFNQDFKEKLLFKLNELRKDKVLCDVTLRIEGQDFAAHRCVLSAASPYFRSLFTSGFRENLDSVVELQEIKTTTMDQALRFIYTGEALVNASNAQDLLRTADYLIIPSLKAKVSDYLKDTIHASNCLEMESLAIQYGCKSLTEAAAAYKLQNFVSVVEADDFKALNFERIKELVLHDDIIVSKEEEVYEAVVTWWFPTETTAPIRQHCSVTSLHGNLYVIGGDKHLNRVDKYDPGLDEWKEVASMKTSRASHCAVVVENLIYVLGGCDNNVCHKSIECFNASTNHWADRPSMNVARQFAGAAVLCGKIFIAGGYSDTQFISVEGSCEMFDPVQDQWSLVSSPVVPRAACAMVSFDNHLYLFGGEDRTYCKYDSVECYD</sequence>
<feature type="non-terminal residue" evidence="4">
    <location>
        <position position="1"/>
    </location>
</feature>
<dbReference type="InterPro" id="IPR000210">
    <property type="entry name" value="BTB/POZ_dom"/>
</dbReference>
<dbReference type="SMART" id="SM00612">
    <property type="entry name" value="Kelch"/>
    <property type="match status" value="3"/>
</dbReference>
<evidence type="ECO:0000313" key="4">
    <source>
        <dbReference type="EMBL" id="CAH3194136.1"/>
    </source>
</evidence>
<reference evidence="4 5" key="1">
    <citation type="submission" date="2022-05" db="EMBL/GenBank/DDBJ databases">
        <authorList>
            <consortium name="Genoscope - CEA"/>
            <person name="William W."/>
        </authorList>
    </citation>
    <scope>NUCLEOTIDE SEQUENCE [LARGE SCALE GENOMIC DNA]</scope>
</reference>
<feature type="domain" description="BTB" evidence="3">
    <location>
        <begin position="19"/>
        <end position="86"/>
    </location>
</feature>
<dbReference type="PANTHER" id="PTHR45632">
    <property type="entry name" value="LD33804P"/>
    <property type="match status" value="1"/>
</dbReference>
<dbReference type="InterPro" id="IPR017096">
    <property type="entry name" value="BTB-kelch_protein"/>
</dbReference>
<dbReference type="InterPro" id="IPR006652">
    <property type="entry name" value="Kelch_1"/>
</dbReference>
<evidence type="ECO:0000256" key="2">
    <source>
        <dbReference type="ARBA" id="ARBA00022737"/>
    </source>
</evidence>
<dbReference type="Gene3D" id="3.30.710.10">
    <property type="entry name" value="Potassium Channel Kv1.1, Chain A"/>
    <property type="match status" value="2"/>
</dbReference>
<evidence type="ECO:0000313" key="5">
    <source>
        <dbReference type="Proteomes" id="UP001159427"/>
    </source>
</evidence>
<dbReference type="InterPro" id="IPR015915">
    <property type="entry name" value="Kelch-typ_b-propeller"/>
</dbReference>
<evidence type="ECO:0000259" key="3">
    <source>
        <dbReference type="PROSITE" id="PS50097"/>
    </source>
</evidence>
<dbReference type="SMART" id="SM00225">
    <property type="entry name" value="BTB"/>
    <property type="match status" value="2"/>
</dbReference>
<feature type="non-terminal residue" evidence="4">
    <location>
        <position position="652"/>
    </location>
</feature>
<organism evidence="4 5">
    <name type="scientific">Porites evermanni</name>
    <dbReference type="NCBI Taxonomy" id="104178"/>
    <lineage>
        <taxon>Eukaryota</taxon>
        <taxon>Metazoa</taxon>
        <taxon>Cnidaria</taxon>
        <taxon>Anthozoa</taxon>
        <taxon>Hexacorallia</taxon>
        <taxon>Scleractinia</taxon>
        <taxon>Fungiina</taxon>
        <taxon>Poritidae</taxon>
        <taxon>Porites</taxon>
    </lineage>
</organism>
<dbReference type="InterPro" id="IPR011705">
    <property type="entry name" value="BACK"/>
</dbReference>
<dbReference type="PROSITE" id="PS50097">
    <property type="entry name" value="BTB"/>
    <property type="match status" value="2"/>
</dbReference>
<keyword evidence="5" id="KW-1185">Reference proteome</keyword>
<accession>A0ABN8SS60</accession>
<dbReference type="SUPFAM" id="SSF54695">
    <property type="entry name" value="POZ domain"/>
    <property type="match status" value="2"/>
</dbReference>
<proteinExistence type="predicted"/>
<dbReference type="EMBL" id="CALNXI010003724">
    <property type="protein sequence ID" value="CAH3194136.1"/>
    <property type="molecule type" value="Genomic_DNA"/>
</dbReference>
<dbReference type="Gene3D" id="2.120.10.80">
    <property type="entry name" value="Kelch-type beta propeller"/>
    <property type="match status" value="1"/>
</dbReference>
<gene>
    <name evidence="4" type="ORF">PEVE_00027228</name>
</gene>
<dbReference type="InterPro" id="IPR011333">
    <property type="entry name" value="SKP1/BTB/POZ_sf"/>
</dbReference>